<dbReference type="Gene3D" id="3.40.50.2000">
    <property type="entry name" value="Glycogen Phosphorylase B"/>
    <property type="match status" value="3"/>
</dbReference>
<dbReference type="GO" id="GO:0005992">
    <property type="term" value="P:trehalose biosynthetic process"/>
    <property type="evidence" value="ECO:0007669"/>
    <property type="project" value="InterPro"/>
</dbReference>
<reference evidence="5" key="1">
    <citation type="submission" date="2020-05" db="EMBL/GenBank/DDBJ databases">
        <title>Phylogenomic resolution of chytrid fungi.</title>
        <authorList>
            <person name="Stajich J.E."/>
            <person name="Amses K."/>
            <person name="Simmons R."/>
            <person name="Seto K."/>
            <person name="Myers J."/>
            <person name="Bonds A."/>
            <person name="Quandt C.A."/>
            <person name="Barry K."/>
            <person name="Liu P."/>
            <person name="Grigoriev I."/>
            <person name="Longcore J.E."/>
            <person name="James T.Y."/>
        </authorList>
    </citation>
    <scope>NUCLEOTIDE SEQUENCE</scope>
    <source>
        <strain evidence="5">JEL0476</strain>
    </source>
</reference>
<feature type="compositionally biased region" description="Polar residues" evidence="4">
    <location>
        <begin position="8"/>
        <end position="24"/>
    </location>
</feature>
<sequence>MLKYPTMEQRNFSDSLHSNNSFPSDTTRLNFGVGENDSSNANTNSFLLHDNSIGRSRLLVCSLFLPFTTSEKLTKKNYSPNQAQPSRDEAELPNSNKISQPNARHIISHRSSTLIVDAPTPKSDDFKQSKLGNIGLQNAILSTTKKSFDLDPIFIGTLGSGLDEFDDRWKFNASSLLLESTPSCVPVYVTDEELDGHYNQFCKQVLWKPFHYQLQDFPKNVLFEEIAWKHYVSVNQKFCDQIVNNYKQGDISKSNVVKLFINDFQIVWINDYHLMLVPLMVRQRIPQAVIGFFLHIPFPSSEIFRCIHVRKQILHGLLGADLIGFQTYSFMRHFLMTCTRLLSLESTPHGIQLEDSVVSVGIFPIVALNEKRINPLVPDMITALKEKFAGKKILIGRDKNDYVKGVRQKMLAFEMFLTRYPEWLGKVVLIQVALSTTEANESNSHVAEVVSRINSKFGTIEYSPVCYLHQDIDFLNYLALLTFAGTYGNFGAALRVNPWDAGEVADAINEAFTMSYEDKLSRWTELYSYVSSNTAQNYVESFVRENQLVHEAIRHKATTSIPLLPLKVVRQAYLCNSGRRIFFLDHDGTIIQSGKSSTINATLDATSIRKNLSSTSLSSSNIARRNLSTASLNGLSNSSSGIMRSGSYGHLINMSSNASTFLHPTTLSVRELLLRLTADSRNIVYIVSGRKKSDLEEFMDIPMLGLSAENGGFMKYAGESQWEAMFDDLDMSWWKSVEEIFEYYTDRTPGSYIEHKELSLVWHYGLADLSFASWQAAECQNHIDQALASTYPIHAMKKKKSVEVSPRNLNKGLIIKRALEHHRWLGSSSKKNRGHRHSSYFGCSNYNTSNAQSGGDVNKSPKSRASFDASLVENPSQATFSTPKHYNNNSIQSPPLLTPSTGLEPINFIFAVGDDRTDEYMFEYLEKVEQKLKMIKVKSKSVGGGGKTPLVRRPSIGEGNSIHRHNSSSSTDSLPPGGPLNIINNNSVQNLGQESLQQHGYVNGASVVVEEHTTGSSTPPQQNSFNGTTSNPHSPLNSPLHSPLPSPSLSLDENPFFLGESASESGGVGNKRTLFTTTVGSKSSAARWFLPSIVEVLEFFGVLNKDLIQIDKNYEKHIKKKLLLWYNIYNKKSKLVDLEESQSLFKCFGIPELLNSRIQSQKTIEEEVINLRIKIFIKFKFQFELYLESLEILKSIDEILFFPNKAYFSSFTQYYSLLSENAILKVSCLKLQILIQIYTYKTQDFSIPSKIRAELESMQEELKKKLNQLNLELEKYEGVGLEFENLVNSYSKIIKNIKILTNDIKMIM</sequence>
<evidence type="ECO:0000256" key="2">
    <source>
        <dbReference type="ARBA" id="ARBA00006330"/>
    </source>
</evidence>
<dbReference type="InterPro" id="IPR029327">
    <property type="entry name" value="HAUS4"/>
</dbReference>
<organism evidence="5 6">
    <name type="scientific">Clydaea vesicula</name>
    <dbReference type="NCBI Taxonomy" id="447962"/>
    <lineage>
        <taxon>Eukaryota</taxon>
        <taxon>Fungi</taxon>
        <taxon>Fungi incertae sedis</taxon>
        <taxon>Chytridiomycota</taxon>
        <taxon>Chytridiomycota incertae sedis</taxon>
        <taxon>Chytridiomycetes</taxon>
        <taxon>Lobulomycetales</taxon>
        <taxon>Lobulomycetaceae</taxon>
        <taxon>Clydaea</taxon>
    </lineage>
</organism>
<evidence type="ECO:0000256" key="4">
    <source>
        <dbReference type="SAM" id="MobiDB-lite"/>
    </source>
</evidence>
<dbReference type="FunFam" id="3.30.70.1020:FF:000001">
    <property type="entry name" value="Alpha,alpha-trehalose-phosphate synthase [UDP-forming] 1"/>
    <property type="match status" value="1"/>
</dbReference>
<dbReference type="InterPro" id="IPR003337">
    <property type="entry name" value="Trehalose_PPase"/>
</dbReference>
<feature type="region of interest" description="Disordered" evidence="4">
    <location>
        <begin position="75"/>
        <end position="103"/>
    </location>
</feature>
<proteinExistence type="inferred from homology"/>
<name>A0AAD5U906_9FUNG</name>
<dbReference type="InterPro" id="IPR006379">
    <property type="entry name" value="HAD-SF_hydro_IIB"/>
</dbReference>
<dbReference type="GO" id="GO:0005829">
    <property type="term" value="C:cytosol"/>
    <property type="evidence" value="ECO:0007669"/>
    <property type="project" value="TreeGrafter"/>
</dbReference>
<feature type="compositionally biased region" description="Polar residues" evidence="4">
    <location>
        <begin position="75"/>
        <end position="85"/>
    </location>
</feature>
<feature type="compositionally biased region" description="Polar residues" evidence="4">
    <location>
        <begin position="93"/>
        <end position="102"/>
    </location>
</feature>
<feature type="region of interest" description="Disordered" evidence="4">
    <location>
        <begin position="1"/>
        <end position="24"/>
    </location>
</feature>
<keyword evidence="3" id="KW-0175">Coiled coil</keyword>
<dbReference type="GO" id="GO:0004805">
    <property type="term" value="F:trehalose-phosphatase activity"/>
    <property type="evidence" value="ECO:0007669"/>
    <property type="project" value="TreeGrafter"/>
</dbReference>
<keyword evidence="6" id="KW-1185">Reference proteome</keyword>
<feature type="compositionally biased region" description="Polar residues" evidence="4">
    <location>
        <begin position="1014"/>
        <end position="1029"/>
    </location>
</feature>
<dbReference type="InterPro" id="IPR023214">
    <property type="entry name" value="HAD_sf"/>
</dbReference>
<dbReference type="SUPFAM" id="SSF56784">
    <property type="entry name" value="HAD-like"/>
    <property type="match status" value="1"/>
</dbReference>
<dbReference type="Pfam" id="PF14735">
    <property type="entry name" value="HAUS4"/>
    <property type="match status" value="1"/>
</dbReference>
<dbReference type="NCBIfam" id="TIGR00685">
    <property type="entry name" value="T6PP"/>
    <property type="match status" value="1"/>
</dbReference>
<comment type="caution">
    <text evidence="5">The sequence shown here is derived from an EMBL/GenBank/DDBJ whole genome shotgun (WGS) entry which is preliminary data.</text>
</comment>
<dbReference type="SUPFAM" id="SSF53756">
    <property type="entry name" value="UDP-Glycosyltransferase/glycogen phosphorylase"/>
    <property type="match status" value="1"/>
</dbReference>
<evidence type="ECO:0000313" key="6">
    <source>
        <dbReference type="Proteomes" id="UP001211065"/>
    </source>
</evidence>
<dbReference type="InterPro" id="IPR001830">
    <property type="entry name" value="Glyco_trans_20"/>
</dbReference>
<evidence type="ECO:0000256" key="3">
    <source>
        <dbReference type="SAM" id="Coils"/>
    </source>
</evidence>
<gene>
    <name evidence="5" type="primary">TPS3</name>
    <name evidence="5" type="ORF">HK099_006586</name>
</gene>
<accession>A0AAD5U906</accession>
<dbReference type="PANTHER" id="PTHR10788">
    <property type="entry name" value="TREHALOSE-6-PHOSPHATE SYNTHASE"/>
    <property type="match status" value="1"/>
</dbReference>
<dbReference type="CDD" id="cd03788">
    <property type="entry name" value="GT20_TPS"/>
    <property type="match status" value="1"/>
</dbReference>
<evidence type="ECO:0000313" key="5">
    <source>
        <dbReference type="EMBL" id="KAJ3225552.1"/>
    </source>
</evidence>
<dbReference type="Pfam" id="PF02358">
    <property type="entry name" value="Trehalose_PPase"/>
    <property type="match status" value="1"/>
</dbReference>
<comment type="similarity">
    <text evidence="2">In the C-terminal section; belongs to the trehalose phosphatase family.</text>
</comment>
<dbReference type="GO" id="GO:0005946">
    <property type="term" value="C:alpha,alpha-trehalose-phosphate synthase complex (UDP-forming)"/>
    <property type="evidence" value="ECO:0007669"/>
    <property type="project" value="TreeGrafter"/>
</dbReference>
<dbReference type="NCBIfam" id="TIGR01484">
    <property type="entry name" value="HAD-SF-IIB"/>
    <property type="match status" value="1"/>
</dbReference>
<feature type="compositionally biased region" description="Low complexity" evidence="4">
    <location>
        <begin position="1030"/>
        <end position="1045"/>
    </location>
</feature>
<dbReference type="InterPro" id="IPR036412">
    <property type="entry name" value="HAD-like_sf"/>
</dbReference>
<dbReference type="Gene3D" id="3.30.70.1020">
    <property type="entry name" value="Trehalose-6-phosphate phosphatase related protein, domain 2"/>
    <property type="match status" value="1"/>
</dbReference>
<feature type="coiled-coil region" evidence="3">
    <location>
        <begin position="1252"/>
        <end position="1279"/>
    </location>
</feature>
<evidence type="ECO:0000256" key="1">
    <source>
        <dbReference type="ARBA" id="ARBA00005409"/>
    </source>
</evidence>
<dbReference type="Gene3D" id="3.40.50.1000">
    <property type="entry name" value="HAD superfamily/HAD-like"/>
    <property type="match status" value="1"/>
</dbReference>
<dbReference type="GO" id="GO:0051225">
    <property type="term" value="P:spindle assembly"/>
    <property type="evidence" value="ECO:0007669"/>
    <property type="project" value="InterPro"/>
</dbReference>
<dbReference type="Pfam" id="PF00982">
    <property type="entry name" value="Glyco_transf_20"/>
    <property type="match status" value="1"/>
</dbReference>
<feature type="region of interest" description="Disordered" evidence="4">
    <location>
        <begin position="1011"/>
        <end position="1045"/>
    </location>
</feature>
<dbReference type="GO" id="GO:0070652">
    <property type="term" value="C:HAUS complex"/>
    <property type="evidence" value="ECO:0007669"/>
    <property type="project" value="InterPro"/>
</dbReference>
<dbReference type="EMBL" id="JADGJW010000058">
    <property type="protein sequence ID" value="KAJ3225552.1"/>
    <property type="molecule type" value="Genomic_DNA"/>
</dbReference>
<feature type="region of interest" description="Disordered" evidence="4">
    <location>
        <begin position="939"/>
        <end position="986"/>
    </location>
</feature>
<protein>
    <submittedName>
        <fullName evidence="5">Trehalose-6-P synthase/phosphatase complex subunit</fullName>
    </submittedName>
</protein>
<comment type="similarity">
    <text evidence="1">In the N-terminal section; belongs to the glycosyltransferase 20 family.</text>
</comment>
<dbReference type="GO" id="GO:0003825">
    <property type="term" value="F:alpha,alpha-trehalose-phosphate synthase (UDP-forming) activity"/>
    <property type="evidence" value="ECO:0007669"/>
    <property type="project" value="TreeGrafter"/>
</dbReference>
<feature type="compositionally biased region" description="Polar residues" evidence="4">
    <location>
        <begin position="873"/>
        <end position="898"/>
    </location>
</feature>
<dbReference type="PANTHER" id="PTHR10788:SF15">
    <property type="entry name" value="TREHALOSE SYNTHASE COMPLEX REGULATORY SUBUNIT TPS3-RELATED"/>
    <property type="match status" value="1"/>
</dbReference>
<feature type="region of interest" description="Disordered" evidence="4">
    <location>
        <begin position="851"/>
        <end position="898"/>
    </location>
</feature>
<dbReference type="Proteomes" id="UP001211065">
    <property type="component" value="Unassembled WGS sequence"/>
</dbReference>